<accession>A0A0K2TGS2</accession>
<organism evidence="3">
    <name type="scientific">Lepeophtheirus salmonis</name>
    <name type="common">Salmon louse</name>
    <name type="synonym">Caligus salmonis</name>
    <dbReference type="NCBI Taxonomy" id="72036"/>
    <lineage>
        <taxon>Eukaryota</taxon>
        <taxon>Metazoa</taxon>
        <taxon>Ecdysozoa</taxon>
        <taxon>Arthropoda</taxon>
        <taxon>Crustacea</taxon>
        <taxon>Multicrustacea</taxon>
        <taxon>Hexanauplia</taxon>
        <taxon>Copepoda</taxon>
        <taxon>Siphonostomatoida</taxon>
        <taxon>Caligidae</taxon>
        <taxon>Lepeophtheirus</taxon>
    </lineage>
</organism>
<feature type="transmembrane region" description="Helical" evidence="2">
    <location>
        <begin position="34"/>
        <end position="53"/>
    </location>
</feature>
<feature type="transmembrane region" description="Helical" evidence="2">
    <location>
        <begin position="130"/>
        <end position="148"/>
    </location>
</feature>
<proteinExistence type="predicted"/>
<dbReference type="OrthoDB" id="417037at2759"/>
<dbReference type="EMBL" id="HACA01007882">
    <property type="protein sequence ID" value="CDW25243.1"/>
    <property type="molecule type" value="Transcribed_RNA"/>
</dbReference>
<dbReference type="EMBL" id="HACA01007881">
    <property type="protein sequence ID" value="CDW25242.1"/>
    <property type="molecule type" value="Transcribed_RNA"/>
</dbReference>
<keyword evidence="2" id="KW-1133">Transmembrane helix</keyword>
<protein>
    <submittedName>
        <fullName evidence="3">Transmembrane protein 241 [Rattus norvegicus]</fullName>
    </submittedName>
</protein>
<feature type="compositionally biased region" description="Basic and acidic residues" evidence="1">
    <location>
        <begin position="306"/>
        <end position="321"/>
    </location>
</feature>
<keyword evidence="2" id="KW-0472">Membrane</keyword>
<dbReference type="AlphaFoldDB" id="A0A0K2TGS2"/>
<evidence type="ECO:0000256" key="1">
    <source>
        <dbReference type="SAM" id="MobiDB-lite"/>
    </source>
</evidence>
<feature type="transmembrane region" description="Helical" evidence="2">
    <location>
        <begin position="254"/>
        <end position="273"/>
    </location>
</feature>
<feature type="transmembrane region" description="Helical" evidence="2">
    <location>
        <begin position="223"/>
        <end position="242"/>
    </location>
</feature>
<keyword evidence="2 3" id="KW-0812">Transmembrane</keyword>
<evidence type="ECO:0000256" key="2">
    <source>
        <dbReference type="SAM" id="Phobius"/>
    </source>
</evidence>
<name>A0A0K2TGS2_LEPSM</name>
<feature type="transmembrane region" description="Helical" evidence="2">
    <location>
        <begin position="191"/>
        <end position="208"/>
    </location>
</feature>
<sequence>MIKDHFRTAFTISVLQTTTWFCNKYVLTELGFKYPMVFQGWQTLVGFIVLRMWTSSYLPLNLRLKKSITPLDKPGFVSLFPFFLFFTASLITGSKALSVISITEFAVGCTFVPAGIFLISERKNFCVQQVASVIVTTTSLIFGVYGFFFRTTEDGFYSPYFWLLIHIVCLLAASLHSRICDARYMAIDRLYYGYVFSFIVLAPASIYLEEAFEALNFQHRRQMSFLLGSLVSGVSGAGLNAYICNFCKSPPSGIIAHVGTMVCVVGSWIVFSQAQLPNWAWILVAVNLVSHLLVPTYYGSEDEDEASHSGDDELDKEVLLA</sequence>
<reference evidence="3" key="1">
    <citation type="submission" date="2014-05" db="EMBL/GenBank/DDBJ databases">
        <authorList>
            <person name="Chronopoulou M."/>
        </authorList>
    </citation>
    <scope>NUCLEOTIDE SEQUENCE</scope>
    <source>
        <tissue evidence="3">Whole organism</tissue>
    </source>
</reference>
<gene>
    <name evidence="3" type="primary">Tmem241</name>
</gene>
<feature type="transmembrane region" description="Helical" evidence="2">
    <location>
        <begin position="74"/>
        <end position="91"/>
    </location>
</feature>
<evidence type="ECO:0000313" key="3">
    <source>
        <dbReference type="EMBL" id="CDW25243.1"/>
    </source>
</evidence>
<feature type="transmembrane region" description="Helical" evidence="2">
    <location>
        <begin position="160"/>
        <end position="179"/>
    </location>
</feature>
<feature type="transmembrane region" description="Helical" evidence="2">
    <location>
        <begin position="97"/>
        <end position="118"/>
    </location>
</feature>
<feature type="region of interest" description="Disordered" evidence="1">
    <location>
        <begin position="301"/>
        <end position="321"/>
    </location>
</feature>